<evidence type="ECO:0000313" key="10">
    <source>
        <dbReference type="Proteomes" id="UP000533476"/>
    </source>
</evidence>
<dbReference type="SUPFAM" id="SSF55031">
    <property type="entry name" value="Bacterial exopeptidase dimerisation domain"/>
    <property type="match status" value="1"/>
</dbReference>
<name>A0A7Y0Q327_9FIRM</name>
<accession>A0A7Y0Q327</accession>
<organism evidence="9 10">
    <name type="scientific">Sulfobacillus harzensis</name>
    <dbReference type="NCBI Taxonomy" id="2729629"/>
    <lineage>
        <taxon>Bacteria</taxon>
        <taxon>Bacillati</taxon>
        <taxon>Bacillota</taxon>
        <taxon>Clostridia</taxon>
        <taxon>Eubacteriales</taxon>
        <taxon>Clostridiales Family XVII. Incertae Sedis</taxon>
        <taxon>Sulfobacillus</taxon>
    </lineage>
</organism>
<feature type="binding site" evidence="7">
    <location>
        <position position="99"/>
    </location>
    <ligand>
        <name>Zn(2+)</name>
        <dbReference type="ChEBI" id="CHEBI:29105"/>
        <label>2</label>
    </ligand>
</feature>
<comment type="caution">
    <text evidence="9">The sequence shown here is derived from an EMBL/GenBank/DDBJ whole genome shotgun (WGS) entry which is preliminary data.</text>
</comment>
<dbReference type="PIRSF" id="PIRSF001235">
    <property type="entry name" value="Amidase_carbamoylase"/>
    <property type="match status" value="1"/>
</dbReference>
<evidence type="ECO:0000259" key="8">
    <source>
        <dbReference type="Pfam" id="PF07687"/>
    </source>
</evidence>
<dbReference type="InterPro" id="IPR002933">
    <property type="entry name" value="Peptidase_M20"/>
</dbReference>
<dbReference type="InterPro" id="IPR010158">
    <property type="entry name" value="Amidase_Cbmase"/>
</dbReference>
<evidence type="ECO:0000256" key="4">
    <source>
        <dbReference type="ARBA" id="ARBA00022723"/>
    </source>
</evidence>
<keyword evidence="7" id="KW-0862">Zinc</keyword>
<dbReference type="Pfam" id="PF07687">
    <property type="entry name" value="M20_dimer"/>
    <property type="match status" value="1"/>
</dbReference>
<evidence type="ECO:0000313" key="9">
    <source>
        <dbReference type="EMBL" id="NMP21769.1"/>
    </source>
</evidence>
<dbReference type="NCBIfam" id="TIGR01879">
    <property type="entry name" value="hydantase"/>
    <property type="match status" value="1"/>
</dbReference>
<dbReference type="CDD" id="cd03884">
    <property type="entry name" value="M20_bAS"/>
    <property type="match status" value="1"/>
</dbReference>
<keyword evidence="6" id="KW-0464">Manganese</keyword>
<dbReference type="InterPro" id="IPR036264">
    <property type="entry name" value="Bact_exopeptidase_dim_dom"/>
</dbReference>
<dbReference type="EMBL" id="JABBVZ010000012">
    <property type="protein sequence ID" value="NMP21769.1"/>
    <property type="molecule type" value="Genomic_DNA"/>
</dbReference>
<dbReference type="RefSeq" id="WP_169097465.1">
    <property type="nucleotide sequence ID" value="NZ_JABBVZ010000012.1"/>
</dbReference>
<comment type="cofactor">
    <cofactor evidence="1">
        <name>Mn(2+)</name>
        <dbReference type="ChEBI" id="CHEBI:29035"/>
    </cofactor>
</comment>
<dbReference type="AlphaFoldDB" id="A0A7Y0Q327"/>
<dbReference type="PANTHER" id="PTHR32494">
    <property type="entry name" value="ALLANTOATE DEIMINASE-RELATED"/>
    <property type="match status" value="1"/>
</dbReference>
<comment type="subunit">
    <text evidence="3">Homodimer.</text>
</comment>
<dbReference type="InterPro" id="IPR011650">
    <property type="entry name" value="Peptidase_M20_dimer"/>
</dbReference>
<comment type="cofactor">
    <cofactor evidence="7">
        <name>Zn(2+)</name>
        <dbReference type="ChEBI" id="CHEBI:29105"/>
    </cofactor>
    <text evidence="7">Binds 2 Zn(2+) ions per subunit.</text>
</comment>
<evidence type="ECO:0000256" key="5">
    <source>
        <dbReference type="ARBA" id="ARBA00022801"/>
    </source>
</evidence>
<feature type="binding site" evidence="7">
    <location>
        <position position="99"/>
    </location>
    <ligand>
        <name>Zn(2+)</name>
        <dbReference type="ChEBI" id="CHEBI:29105"/>
        <label>1</label>
    </ligand>
</feature>
<dbReference type="PANTHER" id="PTHR32494:SF19">
    <property type="entry name" value="ALLANTOATE DEIMINASE-RELATED"/>
    <property type="match status" value="1"/>
</dbReference>
<keyword evidence="5 9" id="KW-0378">Hydrolase</keyword>
<feature type="binding site" evidence="7">
    <location>
        <position position="134"/>
    </location>
    <ligand>
        <name>Zn(2+)</name>
        <dbReference type="ChEBI" id="CHEBI:29105"/>
        <label>2</label>
    </ligand>
</feature>
<dbReference type="Gene3D" id="3.30.70.360">
    <property type="match status" value="1"/>
</dbReference>
<reference evidence="9 10" key="1">
    <citation type="submission" date="2020-04" db="EMBL/GenBank/DDBJ databases">
        <authorList>
            <person name="Zhang R."/>
            <person name="Schippers A."/>
        </authorList>
    </citation>
    <scope>NUCLEOTIDE SEQUENCE [LARGE SCALE GENOMIC DNA]</scope>
    <source>
        <strain evidence="9 10">DSM 109850</strain>
    </source>
</reference>
<evidence type="ECO:0000256" key="3">
    <source>
        <dbReference type="ARBA" id="ARBA00011738"/>
    </source>
</evidence>
<keyword evidence="10" id="KW-1185">Reference proteome</keyword>
<keyword evidence="4 7" id="KW-0479">Metal-binding</keyword>
<feature type="binding site" evidence="7">
    <location>
        <position position="88"/>
    </location>
    <ligand>
        <name>Zn(2+)</name>
        <dbReference type="ChEBI" id="CHEBI:29105"/>
        <label>1</label>
    </ligand>
</feature>
<dbReference type="GO" id="GO:0046872">
    <property type="term" value="F:metal ion binding"/>
    <property type="evidence" value="ECO:0007669"/>
    <property type="project" value="UniProtKB-KW"/>
</dbReference>
<dbReference type="Pfam" id="PF01546">
    <property type="entry name" value="Peptidase_M20"/>
    <property type="match status" value="1"/>
</dbReference>
<sequence length="420" mass="45315">MSQSSIRIDSTYFLTIFRQLAAIGQGSSQTGYMRVAWSEAEREAHRWFRQTAEALGLTVFQDQAGNSFADFVPPGVSDTLPRLALGSHLDSVPHGGTFDGGYGVAAALAAAKALIVESRALRRPFRIAAFTDEEGPRFGTGLLGSKAVAGLLDMDHVRVAQDRDGVALREAMAHYGFDLDALPQAERLKESFLGYLELHIEQGPRLERQGLGVAAVTDITGIRQVAVRFTGKTNHAGTTPKEERQNALRAAAETIMQFSAYVDGTDQLTANPGRIDVHPNATNVVPGFCRLDWDIRSPDATRLDEAVEALSNMAERAGASFGVAVSVETFHDVVPCPMHEPWVESIERAASRLNLASTRLVSWAGHDAGVLGRVMPAAMIFIPSQNGISHAPEEFSSDQAMLDGVRVLAETAYGLLTEEA</sequence>
<evidence type="ECO:0000256" key="1">
    <source>
        <dbReference type="ARBA" id="ARBA00001936"/>
    </source>
</evidence>
<evidence type="ECO:0000256" key="2">
    <source>
        <dbReference type="ARBA" id="ARBA00006153"/>
    </source>
</evidence>
<gene>
    <name evidence="9" type="ORF">HIJ39_05310</name>
</gene>
<feature type="domain" description="Peptidase M20 dimerisation" evidence="8">
    <location>
        <begin position="221"/>
        <end position="317"/>
    </location>
</feature>
<dbReference type="Gene3D" id="3.40.630.10">
    <property type="entry name" value="Zn peptidases"/>
    <property type="match status" value="1"/>
</dbReference>
<comment type="similarity">
    <text evidence="2">Belongs to the peptidase M20 family.</text>
</comment>
<dbReference type="SUPFAM" id="SSF53187">
    <property type="entry name" value="Zn-dependent exopeptidases"/>
    <property type="match status" value="1"/>
</dbReference>
<protein>
    <submittedName>
        <fullName evidence="9">M20 family metallo-hydrolase</fullName>
    </submittedName>
</protein>
<proteinExistence type="inferred from homology"/>
<evidence type="ECO:0000256" key="6">
    <source>
        <dbReference type="ARBA" id="ARBA00023211"/>
    </source>
</evidence>
<dbReference type="GO" id="GO:0016813">
    <property type="term" value="F:hydrolase activity, acting on carbon-nitrogen (but not peptide) bonds, in linear amidines"/>
    <property type="evidence" value="ECO:0007669"/>
    <property type="project" value="InterPro"/>
</dbReference>
<dbReference type="Proteomes" id="UP000533476">
    <property type="component" value="Unassembled WGS sequence"/>
</dbReference>
<feature type="binding site" evidence="7">
    <location>
        <position position="199"/>
    </location>
    <ligand>
        <name>Zn(2+)</name>
        <dbReference type="ChEBI" id="CHEBI:29105"/>
        <label>1</label>
    </ligand>
</feature>
<feature type="binding site" evidence="7">
    <location>
        <position position="390"/>
    </location>
    <ligand>
        <name>Zn(2+)</name>
        <dbReference type="ChEBI" id="CHEBI:29105"/>
        <label>2</label>
    </ligand>
</feature>
<evidence type="ECO:0000256" key="7">
    <source>
        <dbReference type="PIRSR" id="PIRSR001235-1"/>
    </source>
</evidence>